<keyword evidence="4 6" id="KW-0238">DNA-binding</keyword>
<dbReference type="InterPro" id="IPR007627">
    <property type="entry name" value="RNA_pol_sigma70_r2"/>
</dbReference>
<dbReference type="GO" id="GO:0016987">
    <property type="term" value="F:sigma factor activity"/>
    <property type="evidence" value="ECO:0007669"/>
    <property type="project" value="UniProtKB-KW"/>
</dbReference>
<dbReference type="InterPro" id="IPR013325">
    <property type="entry name" value="RNA_pol_sigma_r2"/>
</dbReference>
<dbReference type="RefSeq" id="WP_128115887.1">
    <property type="nucleotide sequence ID" value="NZ_CP150643.1"/>
</dbReference>
<evidence type="ECO:0000256" key="4">
    <source>
        <dbReference type="ARBA" id="ARBA00023125"/>
    </source>
</evidence>
<dbReference type="SUPFAM" id="SSF88946">
    <property type="entry name" value="Sigma2 domain of RNA polymerase sigma factors"/>
    <property type="match status" value="1"/>
</dbReference>
<evidence type="ECO:0000313" key="11">
    <source>
        <dbReference type="Proteomes" id="UP000250358"/>
    </source>
</evidence>
<dbReference type="InterPro" id="IPR000838">
    <property type="entry name" value="RNA_pol_sigma70_ECF_CS"/>
</dbReference>
<evidence type="ECO:0000256" key="7">
    <source>
        <dbReference type="SAM" id="MobiDB-lite"/>
    </source>
</evidence>
<dbReference type="InterPro" id="IPR036388">
    <property type="entry name" value="WH-like_DNA-bd_sf"/>
</dbReference>
<dbReference type="InterPro" id="IPR013324">
    <property type="entry name" value="RNA_pol_sigma_r3/r4-like"/>
</dbReference>
<keyword evidence="3 6" id="KW-0731">Sigma factor</keyword>
<evidence type="ECO:0000313" key="10">
    <source>
        <dbReference type="EMBL" id="SPU45711.1"/>
    </source>
</evidence>
<dbReference type="Pfam" id="PF08281">
    <property type="entry name" value="Sigma70_r4_2"/>
    <property type="match status" value="1"/>
</dbReference>
<dbReference type="InterPro" id="IPR039425">
    <property type="entry name" value="RNA_pol_sigma-70-like"/>
</dbReference>
<dbReference type="Proteomes" id="UP000250358">
    <property type="component" value="Unassembled WGS sequence"/>
</dbReference>
<organism evidence="10 11">
    <name type="scientific">Brevundimonas diminuta</name>
    <name type="common">Pseudomonas diminuta</name>
    <dbReference type="NCBI Taxonomy" id="293"/>
    <lineage>
        <taxon>Bacteria</taxon>
        <taxon>Pseudomonadati</taxon>
        <taxon>Pseudomonadota</taxon>
        <taxon>Alphaproteobacteria</taxon>
        <taxon>Caulobacterales</taxon>
        <taxon>Caulobacteraceae</taxon>
        <taxon>Brevundimonas</taxon>
    </lineage>
</organism>
<dbReference type="PANTHER" id="PTHR43133">
    <property type="entry name" value="RNA POLYMERASE ECF-TYPE SIGMA FACTO"/>
    <property type="match status" value="1"/>
</dbReference>
<evidence type="ECO:0000259" key="8">
    <source>
        <dbReference type="Pfam" id="PF04542"/>
    </source>
</evidence>
<evidence type="ECO:0000256" key="1">
    <source>
        <dbReference type="ARBA" id="ARBA00010641"/>
    </source>
</evidence>
<comment type="similarity">
    <text evidence="1 6">Belongs to the sigma-70 factor family. ECF subfamily.</text>
</comment>
<feature type="domain" description="RNA polymerase sigma factor 70 region 4 type 2" evidence="9">
    <location>
        <begin position="122"/>
        <end position="173"/>
    </location>
</feature>
<dbReference type="EMBL" id="UAQM01000019">
    <property type="protein sequence ID" value="SPU45711.1"/>
    <property type="molecule type" value="Genomic_DNA"/>
</dbReference>
<keyword evidence="2 6" id="KW-0805">Transcription regulation</keyword>
<evidence type="ECO:0000256" key="5">
    <source>
        <dbReference type="ARBA" id="ARBA00023163"/>
    </source>
</evidence>
<accession>A0A2X1BVM4</accession>
<gene>
    <name evidence="10" type="primary">cnrH_2</name>
    <name evidence="10" type="ORF">NCTC11165_02029</name>
</gene>
<reference evidence="10 11" key="1">
    <citation type="submission" date="2018-06" db="EMBL/GenBank/DDBJ databases">
        <authorList>
            <consortium name="Pathogen Informatics"/>
            <person name="Doyle S."/>
        </authorList>
    </citation>
    <scope>NUCLEOTIDE SEQUENCE [LARGE SCALE GENOMIC DNA]</scope>
    <source>
        <strain evidence="10 11">NCTC11165</strain>
    </source>
</reference>
<dbReference type="InterPro" id="IPR013249">
    <property type="entry name" value="RNA_pol_sigma70_r4_t2"/>
</dbReference>
<feature type="domain" description="RNA polymerase sigma-70 region 2" evidence="8">
    <location>
        <begin position="27"/>
        <end position="93"/>
    </location>
</feature>
<dbReference type="GO" id="GO:0006352">
    <property type="term" value="P:DNA-templated transcription initiation"/>
    <property type="evidence" value="ECO:0007669"/>
    <property type="project" value="InterPro"/>
</dbReference>
<dbReference type="Gene3D" id="1.10.1740.10">
    <property type="match status" value="1"/>
</dbReference>
<protein>
    <recommendedName>
        <fullName evidence="6">RNA polymerase sigma factor</fullName>
    </recommendedName>
</protein>
<dbReference type="CDD" id="cd06171">
    <property type="entry name" value="Sigma70_r4"/>
    <property type="match status" value="1"/>
</dbReference>
<dbReference type="Pfam" id="PF04542">
    <property type="entry name" value="Sigma70_r2"/>
    <property type="match status" value="1"/>
</dbReference>
<evidence type="ECO:0000256" key="2">
    <source>
        <dbReference type="ARBA" id="ARBA00023015"/>
    </source>
</evidence>
<dbReference type="InterPro" id="IPR014284">
    <property type="entry name" value="RNA_pol_sigma-70_dom"/>
</dbReference>
<evidence type="ECO:0000256" key="3">
    <source>
        <dbReference type="ARBA" id="ARBA00023082"/>
    </source>
</evidence>
<dbReference type="Gene3D" id="1.10.10.10">
    <property type="entry name" value="Winged helix-like DNA-binding domain superfamily/Winged helix DNA-binding domain"/>
    <property type="match status" value="1"/>
</dbReference>
<dbReference type="NCBIfam" id="NF004113">
    <property type="entry name" value="PRK05602.1"/>
    <property type="match status" value="1"/>
</dbReference>
<name>A0A2X1BVM4_BREDI</name>
<dbReference type="PROSITE" id="PS01063">
    <property type="entry name" value="SIGMA70_ECF"/>
    <property type="match status" value="1"/>
</dbReference>
<feature type="region of interest" description="Disordered" evidence="7">
    <location>
        <begin position="187"/>
        <end position="210"/>
    </location>
</feature>
<evidence type="ECO:0000256" key="6">
    <source>
        <dbReference type="RuleBase" id="RU000716"/>
    </source>
</evidence>
<evidence type="ECO:0000259" key="9">
    <source>
        <dbReference type="Pfam" id="PF08281"/>
    </source>
</evidence>
<dbReference type="AlphaFoldDB" id="A0A2X1BVM4"/>
<keyword evidence="5 6" id="KW-0804">Transcription</keyword>
<dbReference type="GO" id="GO:0003677">
    <property type="term" value="F:DNA binding"/>
    <property type="evidence" value="ECO:0007669"/>
    <property type="project" value="UniProtKB-KW"/>
</dbReference>
<dbReference type="NCBIfam" id="TIGR02937">
    <property type="entry name" value="sigma70-ECF"/>
    <property type="match status" value="1"/>
</dbReference>
<sequence length="210" mass="23274">MATTVDPDEDLVRRVGEGDPAAIQAMVARKLPRMLSLARRMLGDAAEAEDVAQEAMLRAWRQAPRWTPGQARFDTWLHRVGLNLCYDRLRRRREIATDALPDGVDDGPAPDRGLLAAETGARVEAALARLPERQREAIVLCHYQELGNIEAAALMEISVEALESLLSRGRRALRTALADIAPHSGVARDGRQGMRGRAAERAERLWRGTR</sequence>
<proteinExistence type="inferred from homology"/>
<dbReference type="PANTHER" id="PTHR43133:SF8">
    <property type="entry name" value="RNA POLYMERASE SIGMA FACTOR HI_1459-RELATED"/>
    <property type="match status" value="1"/>
</dbReference>
<dbReference type="SUPFAM" id="SSF88659">
    <property type="entry name" value="Sigma3 and sigma4 domains of RNA polymerase sigma factors"/>
    <property type="match status" value="1"/>
</dbReference>